<evidence type="ECO:0000313" key="1">
    <source>
        <dbReference type="EMBL" id="ORX52714.1"/>
    </source>
</evidence>
<protein>
    <recommendedName>
        <fullName evidence="3">F-box domain-containing protein</fullName>
    </recommendedName>
</protein>
<keyword evidence="2" id="KW-1185">Reference proteome</keyword>
<evidence type="ECO:0000313" key="2">
    <source>
        <dbReference type="Proteomes" id="UP000242146"/>
    </source>
</evidence>
<name>A0A1X2GFP1_9FUNG</name>
<dbReference type="AlphaFoldDB" id="A0A1X2GFP1"/>
<comment type="caution">
    <text evidence="1">The sequence shown here is derived from an EMBL/GenBank/DDBJ whole genome shotgun (WGS) entry which is preliminary data.</text>
</comment>
<accession>A0A1X2GFP1</accession>
<gene>
    <name evidence="1" type="ORF">DM01DRAFT_356937</name>
</gene>
<dbReference type="SUPFAM" id="SSF52047">
    <property type="entry name" value="RNI-like"/>
    <property type="match status" value="1"/>
</dbReference>
<dbReference type="SUPFAM" id="SSF81383">
    <property type="entry name" value="F-box domain"/>
    <property type="match status" value="1"/>
</dbReference>
<organism evidence="1 2">
    <name type="scientific">Hesseltinella vesiculosa</name>
    <dbReference type="NCBI Taxonomy" id="101127"/>
    <lineage>
        <taxon>Eukaryota</taxon>
        <taxon>Fungi</taxon>
        <taxon>Fungi incertae sedis</taxon>
        <taxon>Mucoromycota</taxon>
        <taxon>Mucoromycotina</taxon>
        <taxon>Mucoromycetes</taxon>
        <taxon>Mucorales</taxon>
        <taxon>Cunninghamellaceae</taxon>
        <taxon>Hesseltinella</taxon>
    </lineage>
</organism>
<dbReference type="EMBL" id="MCGT01000017">
    <property type="protein sequence ID" value="ORX52714.1"/>
    <property type="molecule type" value="Genomic_DNA"/>
</dbReference>
<reference evidence="1 2" key="1">
    <citation type="submission" date="2016-07" db="EMBL/GenBank/DDBJ databases">
        <title>Pervasive Adenine N6-methylation of Active Genes in Fungi.</title>
        <authorList>
            <consortium name="DOE Joint Genome Institute"/>
            <person name="Mondo S.J."/>
            <person name="Dannebaum R.O."/>
            <person name="Kuo R.C."/>
            <person name="Labutti K."/>
            <person name="Haridas S."/>
            <person name="Kuo A."/>
            <person name="Salamov A."/>
            <person name="Ahrendt S.R."/>
            <person name="Lipzen A."/>
            <person name="Sullivan W."/>
            <person name="Andreopoulos W.B."/>
            <person name="Clum A."/>
            <person name="Lindquist E."/>
            <person name="Daum C."/>
            <person name="Ramamoorthy G.K."/>
            <person name="Gryganskyi A."/>
            <person name="Culley D."/>
            <person name="Magnuson J.K."/>
            <person name="James T.Y."/>
            <person name="O'Malley M.A."/>
            <person name="Stajich J.E."/>
            <person name="Spatafora J.W."/>
            <person name="Visel A."/>
            <person name="Grigoriev I.V."/>
        </authorList>
    </citation>
    <scope>NUCLEOTIDE SEQUENCE [LARGE SCALE GENOMIC DNA]</scope>
    <source>
        <strain evidence="1 2">NRRL 3301</strain>
    </source>
</reference>
<dbReference type="Proteomes" id="UP000242146">
    <property type="component" value="Unassembled WGS sequence"/>
</dbReference>
<sequence>MAVPLEVVGYILQQLQPHQLLITATVSCTWSRLSLDILYRNIYIRTKDQWKHFLVTLPSIPLANREAIRVLRLNQREICRESFNGHIDLTILGSLCPRLEEVAIVNLMDAIALASQPATWLQGVSSADRTNLPLFPFMRCIGTYVDEPTFDRYSTVFDQLTRLALTREQLLHQKNLQLLSPASAMFPALQTLDVSFGIPTNYFHASDISTNSFHASDLIWLLRHCPCLRDLSINSLCLDNSYLADVPSAQTSVKFLALNSIEIKSREWFPLLSSMFPALQELRLDFQIKLGISCVDGIAERISDWIIGSSSLTSLHILKLAGAQTMTSVLKRLTDAASNGSWDCRLKHFAMLDGLTSENKSSGRLLECDSSALVHSLDSLQISLSYFYSPVINWQCDENNLSCDPLCMFPPCNRALSILASLTTLRIQKWGEKIKISLNLLLHLFPALRSVTLCGFIVQIDACALHHPDPMYVSAGLTDFALQNCTVLHADAFYSFLQRDQLQLSSLILAAVNFLGLTSEPSIDFGDRRMKLLWFVEVSTTASVCSSLCLEETQHIGKWTWFSTPTNTKHGKLLYPSNQEYPFHVRCGIAEQVVFDRTWYGFM</sequence>
<dbReference type="InterPro" id="IPR036047">
    <property type="entry name" value="F-box-like_dom_sf"/>
</dbReference>
<proteinExistence type="predicted"/>
<evidence type="ECO:0008006" key="3">
    <source>
        <dbReference type="Google" id="ProtNLM"/>
    </source>
</evidence>